<dbReference type="Proteomes" id="UP001169066">
    <property type="component" value="Unassembled WGS sequence"/>
</dbReference>
<protein>
    <submittedName>
        <fullName evidence="1">Uncharacterized protein</fullName>
    </submittedName>
</protein>
<proteinExistence type="predicted"/>
<comment type="caution">
    <text evidence="1">The sequence shown here is derived from an EMBL/GenBank/DDBJ whole genome shotgun (WGS) entry which is preliminary data.</text>
</comment>
<accession>A0ABT7QQM2</accession>
<dbReference type="RefSeq" id="WP_008242771.1">
    <property type="nucleotide sequence ID" value="NZ_JAQIBC010000002.1"/>
</dbReference>
<reference evidence="1" key="1">
    <citation type="submission" date="2023-01" db="EMBL/GenBank/DDBJ databases">
        <title>Sulfurovum sp. XTW-4 genome assembly.</title>
        <authorList>
            <person name="Wang J."/>
        </authorList>
    </citation>
    <scope>NUCLEOTIDE SEQUENCE</scope>
    <source>
        <strain evidence="1">XTW-4</strain>
    </source>
</reference>
<evidence type="ECO:0000313" key="1">
    <source>
        <dbReference type="EMBL" id="MDM5263400.1"/>
    </source>
</evidence>
<evidence type="ECO:0000313" key="2">
    <source>
        <dbReference type="Proteomes" id="UP001169066"/>
    </source>
</evidence>
<keyword evidence="2" id="KW-1185">Reference proteome</keyword>
<gene>
    <name evidence="1" type="ORF">PF327_04245</name>
</gene>
<sequence length="203" mass="23705">MFDFELDPKILKEHYANKEKELEYIEWAAKRGSGEKPESLTLYNKYIKRKSREEPKTDREYLNDPLLREEVAILEEDMQDTKYTVENIFDVLLNDTQTAKMTTPLFYAPELEDELSLRVLHYFMVLNTIKTAHSITDAKIRATKETLETLGADLPKELKIAIYVKENYKKNQLKKAVIDAVKIIFPQITDKSTLELIATEALR</sequence>
<dbReference type="EMBL" id="JAQIBC010000002">
    <property type="protein sequence ID" value="MDM5263400.1"/>
    <property type="molecule type" value="Genomic_DNA"/>
</dbReference>
<name>A0ABT7QQM2_9BACT</name>
<organism evidence="1 2">
    <name type="scientific">Sulfurovum xiamenensis</name>
    <dbReference type="NCBI Taxonomy" id="3019066"/>
    <lineage>
        <taxon>Bacteria</taxon>
        <taxon>Pseudomonadati</taxon>
        <taxon>Campylobacterota</taxon>
        <taxon>Epsilonproteobacteria</taxon>
        <taxon>Campylobacterales</taxon>
        <taxon>Sulfurovaceae</taxon>
        <taxon>Sulfurovum</taxon>
    </lineage>
</organism>